<comment type="similarity">
    <text evidence="2 5">Belongs to the pseudouridine synthase TruB family. Type 1 subfamily.</text>
</comment>
<evidence type="ECO:0000256" key="2">
    <source>
        <dbReference type="ARBA" id="ARBA00005642"/>
    </source>
</evidence>
<dbReference type="NCBIfam" id="TIGR00431">
    <property type="entry name" value="TruB"/>
    <property type="match status" value="1"/>
</dbReference>
<comment type="function">
    <text evidence="5">Responsible for synthesis of pseudouridine from uracil-55 in the psi GC loop of transfer RNAs.</text>
</comment>
<dbReference type="InterPro" id="IPR020103">
    <property type="entry name" value="PsdUridine_synth_cat_dom_sf"/>
</dbReference>
<dbReference type="HAMAP" id="MF_01080">
    <property type="entry name" value="TruB_bact"/>
    <property type="match status" value="1"/>
</dbReference>
<dbReference type="OrthoDB" id="9802309at2"/>
<dbReference type="PANTHER" id="PTHR13767:SF2">
    <property type="entry name" value="PSEUDOURIDYLATE SYNTHASE TRUB1"/>
    <property type="match status" value="1"/>
</dbReference>
<protein>
    <recommendedName>
        <fullName evidence="5">tRNA pseudouridine synthase B</fullName>
        <ecNumber evidence="5">5.4.99.25</ecNumber>
    </recommendedName>
    <alternativeName>
        <fullName evidence="5">tRNA pseudouridine(55) synthase</fullName>
        <shortName evidence="5">Psi55 synthase</shortName>
    </alternativeName>
    <alternativeName>
        <fullName evidence="5">tRNA pseudouridylate synthase</fullName>
    </alternativeName>
    <alternativeName>
        <fullName evidence="5">tRNA-uridine isomerase</fullName>
    </alternativeName>
</protein>
<keyword evidence="4 5" id="KW-0413">Isomerase</keyword>
<keyword evidence="8" id="KW-1185">Reference proteome</keyword>
<dbReference type="GO" id="GO:0003723">
    <property type="term" value="F:RNA binding"/>
    <property type="evidence" value="ECO:0007669"/>
    <property type="project" value="InterPro"/>
</dbReference>
<evidence type="ECO:0000256" key="4">
    <source>
        <dbReference type="ARBA" id="ARBA00023235"/>
    </source>
</evidence>
<keyword evidence="3 5" id="KW-0819">tRNA processing</keyword>
<dbReference type="EC" id="5.4.99.25" evidence="5"/>
<dbReference type="InterPro" id="IPR014780">
    <property type="entry name" value="tRNA_psdUridine_synth_TruB"/>
</dbReference>
<evidence type="ECO:0000256" key="3">
    <source>
        <dbReference type="ARBA" id="ARBA00022694"/>
    </source>
</evidence>
<dbReference type="GO" id="GO:0031119">
    <property type="term" value="P:tRNA pseudouridine synthesis"/>
    <property type="evidence" value="ECO:0007669"/>
    <property type="project" value="UniProtKB-UniRule"/>
</dbReference>
<dbReference type="GO" id="GO:1990481">
    <property type="term" value="P:mRNA pseudouridine synthesis"/>
    <property type="evidence" value="ECO:0007669"/>
    <property type="project" value="TreeGrafter"/>
</dbReference>
<dbReference type="RefSeq" id="WP_115579015.1">
    <property type="nucleotide sequence ID" value="NZ_NXLX01000008.1"/>
</dbReference>
<organism evidence="7 8">
    <name type="scientific">Helicobacter anseris</name>
    <dbReference type="NCBI Taxonomy" id="375926"/>
    <lineage>
        <taxon>Bacteria</taxon>
        <taxon>Pseudomonadati</taxon>
        <taxon>Campylobacterota</taxon>
        <taxon>Epsilonproteobacteria</taxon>
        <taxon>Campylobacterales</taxon>
        <taxon>Helicobacteraceae</taxon>
        <taxon>Helicobacter</taxon>
    </lineage>
</organism>
<dbReference type="Gene3D" id="3.30.2350.10">
    <property type="entry name" value="Pseudouridine synthase"/>
    <property type="match status" value="1"/>
</dbReference>
<evidence type="ECO:0000259" key="6">
    <source>
        <dbReference type="Pfam" id="PF01509"/>
    </source>
</evidence>
<comment type="catalytic activity">
    <reaction evidence="1 5">
        <text>uridine(55) in tRNA = pseudouridine(55) in tRNA</text>
        <dbReference type="Rhea" id="RHEA:42532"/>
        <dbReference type="Rhea" id="RHEA-COMP:10101"/>
        <dbReference type="Rhea" id="RHEA-COMP:10102"/>
        <dbReference type="ChEBI" id="CHEBI:65314"/>
        <dbReference type="ChEBI" id="CHEBI:65315"/>
        <dbReference type="EC" id="5.4.99.25"/>
    </reaction>
</comment>
<feature type="domain" description="Pseudouridine synthase II N-terminal" evidence="6">
    <location>
        <begin position="25"/>
        <end position="172"/>
    </location>
</feature>
<proteinExistence type="inferred from homology"/>
<comment type="caution">
    <text evidence="7">The sequence shown here is derived from an EMBL/GenBank/DDBJ whole genome shotgun (WGS) entry which is preliminary data.</text>
</comment>
<dbReference type="Pfam" id="PF01509">
    <property type="entry name" value="TruB_N"/>
    <property type="match status" value="1"/>
</dbReference>
<feature type="active site" description="Nucleophile" evidence="5">
    <location>
        <position position="40"/>
    </location>
</feature>
<reference evidence="7 8" key="1">
    <citation type="submission" date="2018-04" db="EMBL/GenBank/DDBJ databases">
        <title>Novel Campyloabacter and Helicobacter Species and Strains.</title>
        <authorList>
            <person name="Mannion A.J."/>
            <person name="Shen Z."/>
            <person name="Fox J.G."/>
        </authorList>
    </citation>
    <scope>NUCLEOTIDE SEQUENCE [LARGE SCALE GENOMIC DNA]</scope>
    <source>
        <strain evidence="7 8">MIT 04-9362</strain>
    </source>
</reference>
<dbReference type="AlphaFoldDB" id="A0A3D8J8R9"/>
<dbReference type="SUPFAM" id="SSF55120">
    <property type="entry name" value="Pseudouridine synthase"/>
    <property type="match status" value="1"/>
</dbReference>
<sequence>MHNNLLLVGYKPIFVSSNHYLSSLKRKYKIKSGGYLGTLDPFAKGAMIIAFGQYTKLLPHLKKEKKVYRATLWLGALSESLDIENILEIKEVPSFDISRVQSILDSLLGTIAYTPPKFSAKHIQGQRAYDLARRGVEFELPKCEMQIFDIKLLSYTHPFLSFEVSVSSGAYVRSIGEMIANALGVNGVLSMLERIEDGGFRVRNREEMVLDPLKALDYPILENLSNDIKDKISKGQKFHLKNLENGLYVTNFDDFFSIIEVKKDASIRYILNRMIKC</sequence>
<dbReference type="PANTHER" id="PTHR13767">
    <property type="entry name" value="TRNA-PSEUDOURIDINE SYNTHASE"/>
    <property type="match status" value="1"/>
</dbReference>
<evidence type="ECO:0000256" key="5">
    <source>
        <dbReference type="HAMAP-Rule" id="MF_01080"/>
    </source>
</evidence>
<dbReference type="InterPro" id="IPR002501">
    <property type="entry name" value="PsdUridine_synth_N"/>
</dbReference>
<name>A0A3D8J8R9_9HELI</name>
<evidence type="ECO:0000313" key="7">
    <source>
        <dbReference type="EMBL" id="RDU73907.1"/>
    </source>
</evidence>
<accession>A0A3D8J8R9</accession>
<evidence type="ECO:0000313" key="8">
    <source>
        <dbReference type="Proteomes" id="UP000256695"/>
    </source>
</evidence>
<dbReference type="GO" id="GO:0160148">
    <property type="term" value="F:tRNA pseudouridine(55) synthase activity"/>
    <property type="evidence" value="ECO:0007669"/>
    <property type="project" value="UniProtKB-EC"/>
</dbReference>
<dbReference type="EMBL" id="NXLX01000008">
    <property type="protein sequence ID" value="RDU73907.1"/>
    <property type="molecule type" value="Genomic_DNA"/>
</dbReference>
<gene>
    <name evidence="5" type="primary">truB</name>
    <name evidence="7" type="ORF">CQA57_04375</name>
</gene>
<evidence type="ECO:0000256" key="1">
    <source>
        <dbReference type="ARBA" id="ARBA00000385"/>
    </source>
</evidence>
<dbReference type="Proteomes" id="UP000256695">
    <property type="component" value="Unassembled WGS sequence"/>
</dbReference>